<feature type="chain" id="PRO_5009328300" evidence="1">
    <location>
        <begin position="20"/>
        <end position="102"/>
    </location>
</feature>
<dbReference type="EMBL" id="LN856968">
    <property type="protein sequence ID" value="CDP97010.1"/>
    <property type="molecule type" value="Genomic_DNA"/>
</dbReference>
<proteinExistence type="predicted"/>
<gene>
    <name evidence="2" type="primary">Bm14406</name>
    <name evidence="2" type="ORF">BM_Bm14406</name>
</gene>
<feature type="signal peptide" evidence="1">
    <location>
        <begin position="1"/>
        <end position="19"/>
    </location>
</feature>
<sequence length="102" mass="11550">MRSLMQILVHLFHFRHTECSSDVPQCIRDMWGLFVAFPNVSPNALNSQVELPTSRTFTTKTYIKTFMPLRPKALNDSSRGSIWARAILIKPPASSTNCGQQL</sequence>
<reference evidence="2" key="2">
    <citation type="submission" date="2012-12" db="EMBL/GenBank/DDBJ databases">
        <authorList>
            <consortium name="WormBase Consortium"/>
            <person name="Ghedin E."/>
            <person name="Paulini M."/>
        </authorList>
    </citation>
    <scope>NUCLEOTIDE SEQUENCE</scope>
    <source>
        <strain evidence="2">FR3</strain>
    </source>
</reference>
<evidence type="ECO:0000256" key="1">
    <source>
        <dbReference type="SAM" id="SignalP"/>
    </source>
</evidence>
<dbReference type="AlphaFoldDB" id="A0A1I9G301"/>
<protein>
    <submittedName>
        <fullName evidence="2">Bm14406</fullName>
    </submittedName>
</protein>
<keyword evidence="1" id="KW-0732">Signal</keyword>
<name>A0A1I9G301_BRUMA</name>
<evidence type="ECO:0000313" key="2">
    <source>
        <dbReference type="EMBL" id="CDP97010.1"/>
    </source>
</evidence>
<organism evidence="2">
    <name type="scientific">Brugia malayi</name>
    <name type="common">Filarial nematode worm</name>
    <dbReference type="NCBI Taxonomy" id="6279"/>
    <lineage>
        <taxon>Eukaryota</taxon>
        <taxon>Metazoa</taxon>
        <taxon>Ecdysozoa</taxon>
        <taxon>Nematoda</taxon>
        <taxon>Chromadorea</taxon>
        <taxon>Rhabditida</taxon>
        <taxon>Spirurina</taxon>
        <taxon>Spiruromorpha</taxon>
        <taxon>Filarioidea</taxon>
        <taxon>Onchocercidae</taxon>
        <taxon>Brugia</taxon>
    </lineage>
</organism>
<reference evidence="2" key="1">
    <citation type="journal article" date="2007" name="Science">
        <title>Draft genome of the filarial nematode parasite Brugia malayi.</title>
        <authorList>
            <person name="Ghedin E."/>
            <person name="Wang S."/>
            <person name="Spiro D."/>
            <person name="Caler E."/>
            <person name="Zhao Q."/>
            <person name="Crabtree J."/>
            <person name="Allen J.E."/>
            <person name="Delcher A.L."/>
            <person name="Guiliano D.B."/>
            <person name="Miranda-Saavedra D."/>
            <person name="Angiuoli S.V."/>
            <person name="Creasy T."/>
            <person name="Amedeo P."/>
            <person name="Haas B."/>
            <person name="El-Sayed N.M."/>
            <person name="Wortman J.R."/>
            <person name="Feldblyum T."/>
            <person name="Tallon L."/>
            <person name="Schatz M."/>
            <person name="Shumway M."/>
            <person name="Koo H."/>
            <person name="Salzberg S.L."/>
            <person name="Schobel S."/>
            <person name="Pertea M."/>
            <person name="Pop M."/>
            <person name="White O."/>
            <person name="Barton G.J."/>
            <person name="Carlow C.K."/>
            <person name="Crawford M.J."/>
            <person name="Daub J."/>
            <person name="Dimmic M.W."/>
            <person name="Estes C.F."/>
            <person name="Foster J.M."/>
            <person name="Ganatra M."/>
            <person name="Gregory W.F."/>
            <person name="Johnson N.M."/>
            <person name="Jin J."/>
            <person name="Komuniecki R."/>
            <person name="Korf I."/>
            <person name="Kumar S."/>
            <person name="Laney S."/>
            <person name="Li B.W."/>
            <person name="Li W."/>
            <person name="Lindblom T.H."/>
            <person name="Lustigman S."/>
            <person name="Ma D."/>
            <person name="Maina C.V."/>
            <person name="Martin D.M."/>
            <person name="McCarter J.P."/>
            <person name="McReynolds L."/>
            <person name="Mitreva M."/>
            <person name="Nutman T.B."/>
            <person name="Parkinson J."/>
            <person name="Peregrin-Alvarez J.M."/>
            <person name="Poole C."/>
            <person name="Ren Q."/>
            <person name="Saunders L."/>
            <person name="Sluder A.E."/>
            <person name="Smith K."/>
            <person name="Stanke M."/>
            <person name="Unnasch T.R."/>
            <person name="Ware J."/>
            <person name="Wei A.D."/>
            <person name="Weil G."/>
            <person name="Williams D.J."/>
            <person name="Zhang Y."/>
            <person name="Williams S.A."/>
            <person name="Fraser-Liggett C."/>
            <person name="Slatko B."/>
            <person name="Blaxter M.L."/>
            <person name="Scott A.L."/>
        </authorList>
    </citation>
    <scope>NUCLEOTIDE SEQUENCE</scope>
    <source>
        <strain evidence="2">FR3</strain>
    </source>
</reference>
<accession>A0A1I9G301</accession>